<feature type="domain" description="Ribose-phosphate pyrophosphokinase N-terminal" evidence="12">
    <location>
        <begin position="9"/>
        <end position="125"/>
    </location>
</feature>
<dbReference type="CDD" id="cd06223">
    <property type="entry name" value="PRTases_typeI"/>
    <property type="match status" value="1"/>
</dbReference>
<dbReference type="GO" id="GO:0006164">
    <property type="term" value="P:purine nucleotide biosynthetic process"/>
    <property type="evidence" value="ECO:0007669"/>
    <property type="project" value="TreeGrafter"/>
</dbReference>
<dbReference type="EC" id="2.7.6.1" evidence="3"/>
<reference evidence="13" key="1">
    <citation type="submission" date="2018-05" db="EMBL/GenBank/DDBJ databases">
        <authorList>
            <person name="Lanie J.A."/>
            <person name="Ng W.-L."/>
            <person name="Kazmierczak K.M."/>
            <person name="Andrzejewski T.M."/>
            <person name="Davidsen T.M."/>
            <person name="Wayne K.J."/>
            <person name="Tettelin H."/>
            <person name="Glass J.I."/>
            <person name="Rusch D."/>
            <person name="Podicherti R."/>
            <person name="Tsui H.-C.T."/>
            <person name="Winkler M.E."/>
        </authorList>
    </citation>
    <scope>NUCLEOTIDE SEQUENCE</scope>
</reference>
<organism evidence="13">
    <name type="scientific">marine metagenome</name>
    <dbReference type="NCBI Taxonomy" id="408172"/>
    <lineage>
        <taxon>unclassified sequences</taxon>
        <taxon>metagenomes</taxon>
        <taxon>ecological metagenomes</taxon>
    </lineage>
</organism>
<dbReference type="GO" id="GO:0004749">
    <property type="term" value="F:ribose phosphate diphosphokinase activity"/>
    <property type="evidence" value="ECO:0007669"/>
    <property type="project" value="UniProtKB-EC"/>
</dbReference>
<gene>
    <name evidence="13" type="ORF">METZ01_LOCUS106320</name>
</gene>
<keyword evidence="10" id="KW-0460">Magnesium</keyword>
<dbReference type="AlphaFoldDB" id="A0A381WLS9"/>
<dbReference type="Pfam" id="PF14572">
    <property type="entry name" value="Pribosyl_synth"/>
    <property type="match status" value="1"/>
</dbReference>
<evidence type="ECO:0000256" key="8">
    <source>
        <dbReference type="ARBA" id="ARBA00022777"/>
    </source>
</evidence>
<evidence type="ECO:0000256" key="2">
    <source>
        <dbReference type="ARBA" id="ARBA00004996"/>
    </source>
</evidence>
<comment type="cofactor">
    <cofactor evidence="1">
        <name>Mg(2+)</name>
        <dbReference type="ChEBI" id="CHEBI:18420"/>
    </cofactor>
</comment>
<proteinExistence type="predicted"/>
<evidence type="ECO:0000256" key="5">
    <source>
        <dbReference type="ARBA" id="ARBA00022723"/>
    </source>
</evidence>
<evidence type="ECO:0000256" key="4">
    <source>
        <dbReference type="ARBA" id="ARBA00022679"/>
    </source>
</evidence>
<dbReference type="NCBIfam" id="TIGR01251">
    <property type="entry name" value="ribP_PPkin"/>
    <property type="match status" value="1"/>
</dbReference>
<dbReference type="SMART" id="SM01400">
    <property type="entry name" value="Pribosyltran_N"/>
    <property type="match status" value="1"/>
</dbReference>
<dbReference type="GO" id="GO:0005737">
    <property type="term" value="C:cytoplasm"/>
    <property type="evidence" value="ECO:0007669"/>
    <property type="project" value="TreeGrafter"/>
</dbReference>
<dbReference type="FunFam" id="3.40.50.2020:FF:000001">
    <property type="entry name" value="Ribose-phosphate pyrophosphokinase"/>
    <property type="match status" value="1"/>
</dbReference>
<sequence length="322" mass="35259">MVNRAYGELKIFAGTSHPELGKKICDYLDINPGKAEIFKFSNDNTFVRILENIREKDVFIIQPVSTPVNDNLMELLIFIDAAKRASAGRISAVIPYFPYGRTDKKDQPRVPITARLVADLITISGADRILTLDLHAGQIQGFFNIPVDELTASSILANKLKSIMKDKDDAVVVATDLGGAKIAREIATILNTSIAIADKSRNDNSETVKSHNLIGDVSGRDAFIVDDEIGTGGTIESTVEVLKSNFVKNIYCAATHGVFSKNAIEKLSKLNIGKYFITDSLPHNYAKNTQFNNVSIATLFGEAIKRIHEGSSVGELFKQNNI</sequence>
<dbReference type="GO" id="GO:0016301">
    <property type="term" value="F:kinase activity"/>
    <property type="evidence" value="ECO:0007669"/>
    <property type="project" value="UniProtKB-KW"/>
</dbReference>
<dbReference type="EMBL" id="UINC01012216">
    <property type="protein sequence ID" value="SVA53466.1"/>
    <property type="molecule type" value="Genomic_DNA"/>
</dbReference>
<dbReference type="GO" id="GO:0006015">
    <property type="term" value="P:5-phosphoribose 1-diphosphate biosynthetic process"/>
    <property type="evidence" value="ECO:0007669"/>
    <property type="project" value="TreeGrafter"/>
</dbReference>
<evidence type="ECO:0000256" key="7">
    <source>
        <dbReference type="ARBA" id="ARBA00022741"/>
    </source>
</evidence>
<evidence type="ECO:0000256" key="10">
    <source>
        <dbReference type="ARBA" id="ARBA00022842"/>
    </source>
</evidence>
<evidence type="ECO:0000256" key="9">
    <source>
        <dbReference type="ARBA" id="ARBA00022840"/>
    </source>
</evidence>
<evidence type="ECO:0000256" key="6">
    <source>
        <dbReference type="ARBA" id="ARBA00022727"/>
    </source>
</evidence>
<dbReference type="InterPro" id="IPR000842">
    <property type="entry name" value="PRib_PP_synth_CS"/>
</dbReference>
<dbReference type="GO" id="GO:0000287">
    <property type="term" value="F:magnesium ion binding"/>
    <property type="evidence" value="ECO:0007669"/>
    <property type="project" value="InterPro"/>
</dbReference>
<dbReference type="PANTHER" id="PTHR10210">
    <property type="entry name" value="RIBOSE-PHOSPHATE DIPHOSPHOKINASE FAMILY MEMBER"/>
    <property type="match status" value="1"/>
</dbReference>
<keyword evidence="4" id="KW-0808">Transferase</keyword>
<evidence type="ECO:0000313" key="13">
    <source>
        <dbReference type="EMBL" id="SVA53466.1"/>
    </source>
</evidence>
<dbReference type="GO" id="GO:0009156">
    <property type="term" value="P:ribonucleoside monophosphate biosynthetic process"/>
    <property type="evidence" value="ECO:0007669"/>
    <property type="project" value="InterPro"/>
</dbReference>
<keyword evidence="7" id="KW-0547">Nucleotide-binding</keyword>
<dbReference type="NCBIfam" id="NF002320">
    <property type="entry name" value="PRK01259.1"/>
    <property type="match status" value="1"/>
</dbReference>
<name>A0A381WLS9_9ZZZZ</name>
<dbReference type="InterPro" id="IPR029099">
    <property type="entry name" value="Pribosyltran_N"/>
</dbReference>
<keyword evidence="5" id="KW-0479">Metal-binding</keyword>
<dbReference type="InterPro" id="IPR029057">
    <property type="entry name" value="PRTase-like"/>
</dbReference>
<dbReference type="SUPFAM" id="SSF53271">
    <property type="entry name" value="PRTase-like"/>
    <property type="match status" value="1"/>
</dbReference>
<dbReference type="GO" id="GO:0005524">
    <property type="term" value="F:ATP binding"/>
    <property type="evidence" value="ECO:0007669"/>
    <property type="project" value="UniProtKB-KW"/>
</dbReference>
<dbReference type="GO" id="GO:0002189">
    <property type="term" value="C:ribose phosphate diphosphokinase complex"/>
    <property type="evidence" value="ECO:0007669"/>
    <property type="project" value="TreeGrafter"/>
</dbReference>
<dbReference type="Pfam" id="PF13793">
    <property type="entry name" value="Pribosyltran_N"/>
    <property type="match status" value="1"/>
</dbReference>
<dbReference type="Gene3D" id="3.40.50.2020">
    <property type="match status" value="2"/>
</dbReference>
<evidence type="ECO:0000259" key="12">
    <source>
        <dbReference type="Pfam" id="PF13793"/>
    </source>
</evidence>
<dbReference type="PANTHER" id="PTHR10210:SF32">
    <property type="entry name" value="RIBOSE-PHOSPHATE PYROPHOSPHOKINASE 2"/>
    <property type="match status" value="1"/>
</dbReference>
<evidence type="ECO:0000256" key="11">
    <source>
        <dbReference type="ARBA" id="ARBA00049535"/>
    </source>
</evidence>
<comment type="pathway">
    <text evidence="2">Metabolic intermediate biosynthesis; 5-phospho-alpha-D-ribose 1-diphosphate biosynthesis; 5-phospho-alpha-D-ribose 1-diphosphate from D-ribose 5-phosphate (route I): step 1/1.</text>
</comment>
<keyword evidence="6" id="KW-0545">Nucleotide biosynthesis</keyword>
<dbReference type="InterPro" id="IPR000836">
    <property type="entry name" value="PRTase_dom"/>
</dbReference>
<evidence type="ECO:0000256" key="1">
    <source>
        <dbReference type="ARBA" id="ARBA00001946"/>
    </source>
</evidence>
<protein>
    <recommendedName>
        <fullName evidence="3">ribose-phosphate diphosphokinase</fullName>
        <ecNumber evidence="3">2.7.6.1</ecNumber>
    </recommendedName>
</protein>
<keyword evidence="8" id="KW-0418">Kinase</keyword>
<evidence type="ECO:0000256" key="3">
    <source>
        <dbReference type="ARBA" id="ARBA00013247"/>
    </source>
</evidence>
<accession>A0A381WLS9</accession>
<dbReference type="InterPro" id="IPR005946">
    <property type="entry name" value="Rib-P_diPkinase"/>
</dbReference>
<keyword evidence="9" id="KW-0067">ATP-binding</keyword>
<comment type="catalytic activity">
    <reaction evidence="11">
        <text>D-ribose 5-phosphate + ATP = 5-phospho-alpha-D-ribose 1-diphosphate + AMP + H(+)</text>
        <dbReference type="Rhea" id="RHEA:15609"/>
        <dbReference type="ChEBI" id="CHEBI:15378"/>
        <dbReference type="ChEBI" id="CHEBI:30616"/>
        <dbReference type="ChEBI" id="CHEBI:58017"/>
        <dbReference type="ChEBI" id="CHEBI:78346"/>
        <dbReference type="ChEBI" id="CHEBI:456215"/>
        <dbReference type="EC" id="2.7.6.1"/>
    </reaction>
</comment>
<dbReference type="PROSITE" id="PS00114">
    <property type="entry name" value="PRPP_SYNTHASE"/>
    <property type="match status" value="1"/>
</dbReference>